<dbReference type="AlphaFoldDB" id="A0A1F7GC46"/>
<accession>A0A1F7GC46</accession>
<dbReference type="PANTHER" id="PTHR47618:SF1">
    <property type="entry name" value="BIFUNCTIONAL OLIGORIBONUCLEASE AND PAP PHOSPHATASE NRNA"/>
    <property type="match status" value="1"/>
</dbReference>
<evidence type="ECO:0000313" key="2">
    <source>
        <dbReference type="EMBL" id="OGK16172.1"/>
    </source>
</evidence>
<feature type="region of interest" description="Disordered" evidence="1">
    <location>
        <begin position="254"/>
        <end position="362"/>
    </location>
</feature>
<reference evidence="2 3" key="1">
    <citation type="journal article" date="2016" name="Nat. Commun.">
        <title>Thousands of microbial genomes shed light on interconnected biogeochemical processes in an aquifer system.</title>
        <authorList>
            <person name="Anantharaman K."/>
            <person name="Brown C.T."/>
            <person name="Hug L.A."/>
            <person name="Sharon I."/>
            <person name="Castelle C.J."/>
            <person name="Probst A.J."/>
            <person name="Thomas B.C."/>
            <person name="Singh A."/>
            <person name="Wilkins M.J."/>
            <person name="Karaoz U."/>
            <person name="Brodie E.L."/>
            <person name="Williams K.H."/>
            <person name="Hubbard S.S."/>
            <person name="Banfield J.F."/>
        </authorList>
    </citation>
    <scope>NUCLEOTIDE SEQUENCE [LARGE SCALE GENOMIC DNA]</scope>
</reference>
<dbReference type="Gene3D" id="3.90.1640.10">
    <property type="entry name" value="inorganic pyrophosphatase (n-terminal core)"/>
    <property type="match status" value="2"/>
</dbReference>
<evidence type="ECO:0008006" key="4">
    <source>
        <dbReference type="Google" id="ProtNLM"/>
    </source>
</evidence>
<protein>
    <recommendedName>
        <fullName evidence="4">DDH domain-containing protein</fullName>
    </recommendedName>
</protein>
<feature type="compositionally biased region" description="Polar residues" evidence="1">
    <location>
        <begin position="304"/>
        <end position="318"/>
    </location>
</feature>
<gene>
    <name evidence="2" type="ORF">A2690_01900</name>
</gene>
<feature type="compositionally biased region" description="Low complexity" evidence="1">
    <location>
        <begin position="324"/>
        <end position="343"/>
    </location>
</feature>
<dbReference type="EMBL" id="MFZF01000020">
    <property type="protein sequence ID" value="OGK16172.1"/>
    <property type="molecule type" value="Genomic_DNA"/>
</dbReference>
<proteinExistence type="predicted"/>
<dbReference type="SUPFAM" id="SSF64182">
    <property type="entry name" value="DHH phosphoesterases"/>
    <property type="match status" value="1"/>
</dbReference>
<dbReference type="PANTHER" id="PTHR47618">
    <property type="entry name" value="BIFUNCTIONAL OLIGORIBONUCLEASE AND PAP PHOSPHATASE NRNA"/>
    <property type="match status" value="1"/>
</dbReference>
<dbReference type="InterPro" id="IPR038763">
    <property type="entry name" value="DHH_sf"/>
</dbReference>
<name>A0A1F7GC46_9BACT</name>
<organism evidence="2 3">
    <name type="scientific">Candidatus Roizmanbacteria bacterium RIFCSPHIGHO2_01_FULL_39_12b</name>
    <dbReference type="NCBI Taxonomy" id="1802030"/>
    <lineage>
        <taxon>Bacteria</taxon>
        <taxon>Candidatus Roizmaniibacteriota</taxon>
    </lineage>
</organism>
<dbReference type="InterPro" id="IPR051319">
    <property type="entry name" value="Oligoribo/pAp-PDE_c-di-AMP_PDE"/>
</dbReference>
<evidence type="ECO:0000256" key="1">
    <source>
        <dbReference type="SAM" id="MobiDB-lite"/>
    </source>
</evidence>
<dbReference type="Proteomes" id="UP000178372">
    <property type="component" value="Unassembled WGS sequence"/>
</dbReference>
<evidence type="ECO:0000313" key="3">
    <source>
        <dbReference type="Proteomes" id="UP000178372"/>
    </source>
</evidence>
<feature type="compositionally biased region" description="Polar residues" evidence="1">
    <location>
        <begin position="261"/>
        <end position="272"/>
    </location>
</feature>
<comment type="caution">
    <text evidence="2">The sequence shown here is derived from an EMBL/GenBank/DDBJ whole genome shotgun (WGS) entry which is preliminary data.</text>
</comment>
<feature type="compositionally biased region" description="Acidic residues" evidence="1">
    <location>
        <begin position="284"/>
        <end position="295"/>
    </location>
</feature>
<sequence length="362" mass="39853">MILDNQYPQILKVLEEKKSFVICMPKTASADAQASAAGLYLALSKAGKQVTLVAEEQPQKEVDIIASEKIITDLQAQDGNTLVISFPYHEGAVDKITSEVEGDRLKVFVAPSQGAIRLEPKQVSFGYTGGIIDVIITIETARLENLGKIYTNNQEKFSGVEIINVDRRFNNGQYGTINVVEKQSSSVSEIILSIVSYLKIELDKDISTNLYTGLVYATNNFTSYSVNADTFDIASRLLRAGALKKPYVKKDTAFGHPGQFAPTTPQTSPFNQPYNPPINPYDDPYYDDGEDENFVDDYPPMTAPQPSLTNQSMSQPVNQDVIPQPSAMPQNGQQQQPNAQDNQGTPSDWLKPKIFKGSSNLV</sequence>